<dbReference type="InterPro" id="IPR050324">
    <property type="entry name" value="CDP-alcohol_PTase-I"/>
</dbReference>
<reference evidence="2" key="1">
    <citation type="submission" date="2024-06" db="EMBL/GenBank/DDBJ databases">
        <title>Multi-omics analyses provide insights into the biosynthesis of the anticancer antibiotic pleurotin in Hohenbuehelia grisea.</title>
        <authorList>
            <person name="Weaver J.A."/>
            <person name="Alberti F."/>
        </authorList>
    </citation>
    <scope>NUCLEOTIDE SEQUENCE [LARGE SCALE GENOMIC DNA]</scope>
    <source>
        <strain evidence="2">T-177</strain>
    </source>
</reference>
<organism evidence="1 2">
    <name type="scientific">Hohenbuehelia grisea</name>
    <dbReference type="NCBI Taxonomy" id="104357"/>
    <lineage>
        <taxon>Eukaryota</taxon>
        <taxon>Fungi</taxon>
        <taxon>Dikarya</taxon>
        <taxon>Basidiomycota</taxon>
        <taxon>Agaricomycotina</taxon>
        <taxon>Agaricomycetes</taxon>
        <taxon>Agaricomycetidae</taxon>
        <taxon>Agaricales</taxon>
        <taxon>Pleurotineae</taxon>
        <taxon>Pleurotaceae</taxon>
        <taxon>Hohenbuehelia</taxon>
    </lineage>
</organism>
<dbReference type="PANTHER" id="PTHR14269:SF4">
    <property type="entry name" value="CAT EYE SYNDROME CRITICAL REGION PROTEIN 5"/>
    <property type="match status" value="1"/>
</dbReference>
<dbReference type="Proteomes" id="UP001556367">
    <property type="component" value="Unassembled WGS sequence"/>
</dbReference>
<dbReference type="InterPro" id="IPR023214">
    <property type="entry name" value="HAD_sf"/>
</dbReference>
<dbReference type="Gene3D" id="3.40.50.1000">
    <property type="entry name" value="HAD superfamily/HAD-like"/>
    <property type="match status" value="2"/>
</dbReference>
<dbReference type="InterPro" id="IPR036412">
    <property type="entry name" value="HAD-like_sf"/>
</dbReference>
<dbReference type="NCBIfam" id="TIGR01456">
    <property type="entry name" value="CECR5"/>
    <property type="match status" value="1"/>
</dbReference>
<keyword evidence="2" id="KW-1185">Reference proteome</keyword>
<accession>A0ABR3JKA8</accession>
<comment type="caution">
    <text evidence="1">The sequence shown here is derived from an EMBL/GenBank/DDBJ whole genome shotgun (WGS) entry which is preliminary data.</text>
</comment>
<name>A0ABR3JKA8_9AGAR</name>
<evidence type="ECO:0000313" key="1">
    <source>
        <dbReference type="EMBL" id="KAL0956224.1"/>
    </source>
</evidence>
<proteinExistence type="predicted"/>
<evidence type="ECO:0000313" key="2">
    <source>
        <dbReference type="Proteomes" id="UP001556367"/>
    </source>
</evidence>
<dbReference type="PANTHER" id="PTHR14269">
    <property type="entry name" value="CDP-DIACYLGLYCEROL--GLYCEROL-3-PHOSPHATE 3-PHOSPHATIDYLTRANSFERASE-RELATED"/>
    <property type="match status" value="1"/>
</dbReference>
<dbReference type="EMBL" id="JASNQZ010000006">
    <property type="protein sequence ID" value="KAL0956224.1"/>
    <property type="molecule type" value="Genomic_DNA"/>
</dbReference>
<sequence length="251" mass="27486">MLIGDTAMDSEKCTLLWMYMPGIHLSGPSTNSALMNAIPPRFVAPAFGSNEAEEKAFKVADFSKTQIQAVFVFHDPRNWSLDIQVICDVIQSGGIIGGPYEPADKQNSPVELIFCNPDLLWRSDFDMPRLGQGAFKTAFQGVYKALTGSEYPYVQYGKPTAETYQYAAQTLRDLLKEKWAWSGPLPPVYMVGDNPESDIAGANAAHWPSVLVGTGVYDPQQGPPSHPPTHMADDVESAVLWAMSRELGGKV</sequence>
<dbReference type="InterPro" id="IPR006353">
    <property type="entry name" value="HAD-SF_hydro_IIA_CECR5"/>
</dbReference>
<gene>
    <name evidence="1" type="ORF">HGRIS_002380</name>
</gene>
<dbReference type="SUPFAM" id="SSF56784">
    <property type="entry name" value="HAD-like"/>
    <property type="match status" value="1"/>
</dbReference>
<dbReference type="Pfam" id="PF13242">
    <property type="entry name" value="Hydrolase_like"/>
    <property type="match status" value="1"/>
</dbReference>
<protein>
    <submittedName>
        <fullName evidence="1">Uncharacterized protein</fullName>
    </submittedName>
</protein>